<dbReference type="Pfam" id="PF07729">
    <property type="entry name" value="FCD"/>
    <property type="match status" value="1"/>
</dbReference>
<name>A0A4Q7NE58_9BURK</name>
<dbReference type="PROSITE" id="PS50949">
    <property type="entry name" value="HTH_GNTR"/>
    <property type="match status" value="1"/>
</dbReference>
<dbReference type="SUPFAM" id="SSF46785">
    <property type="entry name" value="Winged helix' DNA-binding domain"/>
    <property type="match status" value="1"/>
</dbReference>
<dbReference type="OrthoDB" id="9799812at2"/>
<gene>
    <name evidence="5" type="ORF">EV675_3908</name>
</gene>
<feature type="domain" description="HTH gntR-type" evidence="4">
    <location>
        <begin position="13"/>
        <end position="80"/>
    </location>
</feature>
<keyword evidence="3" id="KW-0804">Transcription</keyword>
<dbReference type="RefSeq" id="WP_130358953.1">
    <property type="nucleotide sequence ID" value="NZ_SGXC01000002.1"/>
</dbReference>
<evidence type="ECO:0000259" key="4">
    <source>
        <dbReference type="PROSITE" id="PS50949"/>
    </source>
</evidence>
<comment type="caution">
    <text evidence="5">The sequence shown here is derived from an EMBL/GenBank/DDBJ whole genome shotgun (WGS) entry which is preliminary data.</text>
</comment>
<dbReference type="PANTHER" id="PTHR43537:SF20">
    <property type="entry name" value="HTH-TYPE TRANSCRIPTIONAL REPRESSOR GLAR"/>
    <property type="match status" value="1"/>
</dbReference>
<dbReference type="Gene3D" id="1.20.120.530">
    <property type="entry name" value="GntR ligand-binding domain-like"/>
    <property type="match status" value="1"/>
</dbReference>
<dbReference type="EMBL" id="SGXC01000002">
    <property type="protein sequence ID" value="RZS81285.1"/>
    <property type="molecule type" value="Genomic_DNA"/>
</dbReference>
<evidence type="ECO:0000313" key="6">
    <source>
        <dbReference type="Proteomes" id="UP000292445"/>
    </source>
</evidence>
<dbReference type="InterPro" id="IPR000524">
    <property type="entry name" value="Tscrpt_reg_HTH_GntR"/>
</dbReference>
<dbReference type="InterPro" id="IPR008920">
    <property type="entry name" value="TF_FadR/GntR_C"/>
</dbReference>
<dbReference type="AlphaFoldDB" id="A0A4Q7NE58"/>
<evidence type="ECO:0000256" key="1">
    <source>
        <dbReference type="ARBA" id="ARBA00023015"/>
    </source>
</evidence>
<dbReference type="SUPFAM" id="SSF48008">
    <property type="entry name" value="GntR ligand-binding domain-like"/>
    <property type="match status" value="1"/>
</dbReference>
<dbReference type="PANTHER" id="PTHR43537">
    <property type="entry name" value="TRANSCRIPTIONAL REGULATOR, GNTR FAMILY"/>
    <property type="match status" value="1"/>
</dbReference>
<dbReference type="InterPro" id="IPR011711">
    <property type="entry name" value="GntR_C"/>
</dbReference>
<dbReference type="Proteomes" id="UP000292445">
    <property type="component" value="Unassembled WGS sequence"/>
</dbReference>
<keyword evidence="2 5" id="KW-0238">DNA-binding</keyword>
<dbReference type="CDD" id="cd07377">
    <property type="entry name" value="WHTH_GntR"/>
    <property type="match status" value="1"/>
</dbReference>
<reference evidence="5 6" key="1">
    <citation type="submission" date="2019-02" db="EMBL/GenBank/DDBJ databases">
        <title>Genomic Encyclopedia of Type Strains, Phase IV (KMG-IV): sequencing the most valuable type-strain genomes for metagenomic binning, comparative biology and taxonomic classification.</title>
        <authorList>
            <person name="Goeker M."/>
        </authorList>
    </citation>
    <scope>NUCLEOTIDE SEQUENCE [LARGE SCALE GENOMIC DNA]</scope>
    <source>
        <strain evidence="5 6">K24</strain>
    </source>
</reference>
<proteinExistence type="predicted"/>
<evidence type="ECO:0000256" key="2">
    <source>
        <dbReference type="ARBA" id="ARBA00023125"/>
    </source>
</evidence>
<accession>A0A4Q7NE58</accession>
<keyword evidence="1" id="KW-0805">Transcription regulation</keyword>
<dbReference type="InterPro" id="IPR036390">
    <property type="entry name" value="WH_DNA-bd_sf"/>
</dbReference>
<dbReference type="GO" id="GO:0003677">
    <property type="term" value="F:DNA binding"/>
    <property type="evidence" value="ECO:0007669"/>
    <property type="project" value="UniProtKB-KW"/>
</dbReference>
<organism evidence="5 6">
    <name type="scientific">Pigmentiphaga kullae</name>
    <dbReference type="NCBI Taxonomy" id="151784"/>
    <lineage>
        <taxon>Bacteria</taxon>
        <taxon>Pseudomonadati</taxon>
        <taxon>Pseudomonadota</taxon>
        <taxon>Betaproteobacteria</taxon>
        <taxon>Burkholderiales</taxon>
        <taxon>Alcaligenaceae</taxon>
        <taxon>Pigmentiphaga</taxon>
    </lineage>
</organism>
<evidence type="ECO:0000256" key="3">
    <source>
        <dbReference type="ARBA" id="ARBA00023163"/>
    </source>
</evidence>
<dbReference type="Gene3D" id="1.10.10.10">
    <property type="entry name" value="Winged helix-like DNA-binding domain superfamily/Winged helix DNA-binding domain"/>
    <property type="match status" value="1"/>
</dbReference>
<sequence length="234" mass="25817">MTTLTDTPSASGPTLSTTLVEALRGSILGGTLLPGSKLRLDELREQYDVSLSPLREALTRLVSDGLIVTNDKKGYRVAPVSADDFREVTALRMNLEVMALGESIRRGDEHWEDALVAAYHRLSRLEAADRSGDKLPAWEKAHRTFHITLFSACGMPLLLRFCNTLHDLSDRYRRLFLASNSPDRNVPAEHEAIYQAALGRNAELACDILRQHLSRTGTNLLSVLPDGEPDAAGR</sequence>
<dbReference type="InterPro" id="IPR036388">
    <property type="entry name" value="WH-like_DNA-bd_sf"/>
</dbReference>
<evidence type="ECO:0000313" key="5">
    <source>
        <dbReference type="EMBL" id="RZS81285.1"/>
    </source>
</evidence>
<protein>
    <submittedName>
        <fullName evidence="5">DNA-binding GntR family transcriptional regulator</fullName>
    </submittedName>
</protein>
<dbReference type="Pfam" id="PF00392">
    <property type="entry name" value="GntR"/>
    <property type="match status" value="1"/>
</dbReference>
<dbReference type="SMART" id="SM00895">
    <property type="entry name" value="FCD"/>
    <property type="match status" value="1"/>
</dbReference>
<dbReference type="SMART" id="SM00345">
    <property type="entry name" value="HTH_GNTR"/>
    <property type="match status" value="1"/>
</dbReference>
<dbReference type="GO" id="GO:0003700">
    <property type="term" value="F:DNA-binding transcription factor activity"/>
    <property type="evidence" value="ECO:0007669"/>
    <property type="project" value="InterPro"/>
</dbReference>
<keyword evidence="6" id="KW-1185">Reference proteome</keyword>